<feature type="domain" description="Glycoside hydrolase family 38 N-terminal" evidence="1">
    <location>
        <begin position="1"/>
        <end position="91"/>
    </location>
</feature>
<dbReference type="InterPro" id="IPR011330">
    <property type="entry name" value="Glyco_hydro/deAcase_b/a-brl"/>
</dbReference>
<evidence type="ECO:0000259" key="1">
    <source>
        <dbReference type="Pfam" id="PF01074"/>
    </source>
</evidence>
<keyword evidence="3" id="KW-1185">Reference proteome</keyword>
<sequence>DVGWLKTVDQYYYGLNNTIQQAHVSLILDNVLHQLLDTNSPHNRTFTYVETAFFSKWYLSLPSSSQQSLKQLIEEKRFTFANGGWVMHDEA</sequence>
<dbReference type="eggNOG" id="KOG1959">
    <property type="taxonomic scope" value="Eukaryota"/>
</dbReference>
<dbReference type="InParanoid" id="B8CEC5"/>
<protein>
    <recommendedName>
        <fullName evidence="1">Glycoside hydrolase family 38 N-terminal domain-containing protein</fullName>
    </recommendedName>
</protein>
<dbReference type="STRING" id="35128.B8CEC5"/>
<dbReference type="RefSeq" id="XP_002294525.1">
    <property type="nucleotide sequence ID" value="XM_002294489.1"/>
</dbReference>
<dbReference type="GO" id="GO:0004559">
    <property type="term" value="F:alpha-mannosidase activity"/>
    <property type="evidence" value="ECO:0007669"/>
    <property type="project" value="InterPro"/>
</dbReference>
<evidence type="ECO:0000313" key="3">
    <source>
        <dbReference type="Proteomes" id="UP000001449"/>
    </source>
</evidence>
<dbReference type="InterPro" id="IPR000602">
    <property type="entry name" value="Glyco_hydro_38_N"/>
</dbReference>
<feature type="non-terminal residue" evidence="2">
    <location>
        <position position="91"/>
    </location>
</feature>
<evidence type="ECO:0000313" key="2">
    <source>
        <dbReference type="EMBL" id="EED88359.1"/>
    </source>
</evidence>
<dbReference type="PANTHER" id="PTHR11607:SF3">
    <property type="entry name" value="LYSOSOMAL ALPHA-MANNOSIDASE"/>
    <property type="match status" value="1"/>
</dbReference>
<dbReference type="Proteomes" id="UP000001449">
    <property type="component" value="Chromosome 17"/>
</dbReference>
<dbReference type="InterPro" id="IPR027291">
    <property type="entry name" value="Glyco_hydro_38_N_sf"/>
</dbReference>
<proteinExistence type="predicted"/>
<dbReference type="GeneID" id="7453081"/>
<dbReference type="InterPro" id="IPR050843">
    <property type="entry name" value="Glycosyl_Hydrlase_38"/>
</dbReference>
<dbReference type="PaxDb" id="35128-Thaps20349"/>
<dbReference type="Gene3D" id="3.20.110.10">
    <property type="entry name" value="Glycoside hydrolase 38, N terminal domain"/>
    <property type="match status" value="1"/>
</dbReference>
<feature type="non-terminal residue" evidence="2">
    <location>
        <position position="1"/>
    </location>
</feature>
<dbReference type="AlphaFoldDB" id="B8CEC5"/>
<name>B8CEC5_THAPS</name>
<dbReference type="PANTHER" id="PTHR11607">
    <property type="entry name" value="ALPHA-MANNOSIDASE"/>
    <property type="match status" value="1"/>
</dbReference>
<dbReference type="KEGG" id="tps:THAPSDRAFT_20349"/>
<dbReference type="OMA" id="IEGCALR"/>
<dbReference type="EMBL" id="CM000651">
    <property type="protein sequence ID" value="EED88359.1"/>
    <property type="molecule type" value="Genomic_DNA"/>
</dbReference>
<gene>
    <name evidence="2" type="ORF">THAPSDRAFT_20349</name>
</gene>
<reference evidence="2 3" key="2">
    <citation type="journal article" date="2008" name="Nature">
        <title>The Phaeodactylum genome reveals the evolutionary history of diatom genomes.</title>
        <authorList>
            <person name="Bowler C."/>
            <person name="Allen A.E."/>
            <person name="Badger J.H."/>
            <person name="Grimwood J."/>
            <person name="Jabbari K."/>
            <person name="Kuo A."/>
            <person name="Maheswari U."/>
            <person name="Martens C."/>
            <person name="Maumus F."/>
            <person name="Otillar R.P."/>
            <person name="Rayko E."/>
            <person name="Salamov A."/>
            <person name="Vandepoele K."/>
            <person name="Beszteri B."/>
            <person name="Gruber A."/>
            <person name="Heijde M."/>
            <person name="Katinka M."/>
            <person name="Mock T."/>
            <person name="Valentin K."/>
            <person name="Verret F."/>
            <person name="Berges J.A."/>
            <person name="Brownlee C."/>
            <person name="Cadoret J.P."/>
            <person name="Chiovitti A."/>
            <person name="Choi C.J."/>
            <person name="Coesel S."/>
            <person name="De Martino A."/>
            <person name="Detter J.C."/>
            <person name="Durkin C."/>
            <person name="Falciatore A."/>
            <person name="Fournet J."/>
            <person name="Haruta M."/>
            <person name="Huysman M.J."/>
            <person name="Jenkins B.D."/>
            <person name="Jiroutova K."/>
            <person name="Jorgensen R.E."/>
            <person name="Joubert Y."/>
            <person name="Kaplan A."/>
            <person name="Kroger N."/>
            <person name="Kroth P.G."/>
            <person name="La Roche J."/>
            <person name="Lindquist E."/>
            <person name="Lommer M."/>
            <person name="Martin-Jezequel V."/>
            <person name="Lopez P.J."/>
            <person name="Lucas S."/>
            <person name="Mangogna M."/>
            <person name="McGinnis K."/>
            <person name="Medlin L.K."/>
            <person name="Montsant A."/>
            <person name="Oudot-Le Secq M.P."/>
            <person name="Napoli C."/>
            <person name="Obornik M."/>
            <person name="Parker M.S."/>
            <person name="Petit J.L."/>
            <person name="Porcel B.M."/>
            <person name="Poulsen N."/>
            <person name="Robison M."/>
            <person name="Rychlewski L."/>
            <person name="Rynearson T.A."/>
            <person name="Schmutz J."/>
            <person name="Shapiro H."/>
            <person name="Siaut M."/>
            <person name="Stanley M."/>
            <person name="Sussman M.R."/>
            <person name="Taylor A.R."/>
            <person name="Vardi A."/>
            <person name="von Dassow P."/>
            <person name="Vyverman W."/>
            <person name="Willis A."/>
            <person name="Wyrwicz L.S."/>
            <person name="Rokhsar D.S."/>
            <person name="Weissenbach J."/>
            <person name="Armbrust E.V."/>
            <person name="Green B.R."/>
            <person name="Van de Peer Y."/>
            <person name="Grigoriev I.V."/>
        </authorList>
    </citation>
    <scope>NUCLEOTIDE SEQUENCE [LARGE SCALE GENOMIC DNA]</scope>
    <source>
        <strain evidence="2 3">CCMP1335</strain>
    </source>
</reference>
<reference evidence="2 3" key="1">
    <citation type="journal article" date="2004" name="Science">
        <title>The genome of the diatom Thalassiosira pseudonana: ecology, evolution, and metabolism.</title>
        <authorList>
            <person name="Armbrust E.V."/>
            <person name="Berges J.A."/>
            <person name="Bowler C."/>
            <person name="Green B.R."/>
            <person name="Martinez D."/>
            <person name="Putnam N.H."/>
            <person name="Zhou S."/>
            <person name="Allen A.E."/>
            <person name="Apt K.E."/>
            <person name="Bechner M."/>
            <person name="Brzezinski M.A."/>
            <person name="Chaal B.K."/>
            <person name="Chiovitti A."/>
            <person name="Davis A.K."/>
            <person name="Demarest M.S."/>
            <person name="Detter J.C."/>
            <person name="Glavina T."/>
            <person name="Goodstein D."/>
            <person name="Hadi M.Z."/>
            <person name="Hellsten U."/>
            <person name="Hildebrand M."/>
            <person name="Jenkins B.D."/>
            <person name="Jurka J."/>
            <person name="Kapitonov V.V."/>
            <person name="Kroger N."/>
            <person name="Lau W.W."/>
            <person name="Lane T.W."/>
            <person name="Larimer F.W."/>
            <person name="Lippmeier J.C."/>
            <person name="Lucas S."/>
            <person name="Medina M."/>
            <person name="Montsant A."/>
            <person name="Obornik M."/>
            <person name="Parker M.S."/>
            <person name="Palenik B."/>
            <person name="Pazour G.J."/>
            <person name="Richardson P.M."/>
            <person name="Rynearson T.A."/>
            <person name="Saito M.A."/>
            <person name="Schwartz D.C."/>
            <person name="Thamatrakoln K."/>
            <person name="Valentin K."/>
            <person name="Vardi A."/>
            <person name="Wilkerson F.P."/>
            <person name="Rokhsar D.S."/>
        </authorList>
    </citation>
    <scope>NUCLEOTIDE SEQUENCE [LARGE SCALE GENOMIC DNA]</scope>
    <source>
        <strain evidence="2 3">CCMP1335</strain>
    </source>
</reference>
<dbReference type="GO" id="GO:0006013">
    <property type="term" value="P:mannose metabolic process"/>
    <property type="evidence" value="ECO:0007669"/>
    <property type="project" value="InterPro"/>
</dbReference>
<dbReference type="Pfam" id="PF01074">
    <property type="entry name" value="Glyco_hydro_38N"/>
    <property type="match status" value="1"/>
</dbReference>
<dbReference type="HOGENOM" id="CLU_2433660_0_0_1"/>
<accession>B8CEC5</accession>
<dbReference type="SUPFAM" id="SSF88713">
    <property type="entry name" value="Glycoside hydrolase/deacetylase"/>
    <property type="match status" value="1"/>
</dbReference>
<organism evidence="2 3">
    <name type="scientific">Thalassiosira pseudonana</name>
    <name type="common">Marine diatom</name>
    <name type="synonym">Cyclotella nana</name>
    <dbReference type="NCBI Taxonomy" id="35128"/>
    <lineage>
        <taxon>Eukaryota</taxon>
        <taxon>Sar</taxon>
        <taxon>Stramenopiles</taxon>
        <taxon>Ochrophyta</taxon>
        <taxon>Bacillariophyta</taxon>
        <taxon>Coscinodiscophyceae</taxon>
        <taxon>Thalassiosirophycidae</taxon>
        <taxon>Thalassiosirales</taxon>
        <taxon>Thalassiosiraceae</taxon>
        <taxon>Thalassiosira</taxon>
    </lineage>
</organism>